<evidence type="ECO:0000313" key="3">
    <source>
        <dbReference type="Proteomes" id="UP000316095"/>
    </source>
</evidence>
<dbReference type="OrthoDB" id="286727at2"/>
<feature type="chain" id="PRO_5022953592" description="Carboxypeptidase regulatory-like domain-containing protein" evidence="1">
    <location>
        <begin position="25"/>
        <end position="152"/>
    </location>
</feature>
<keyword evidence="1" id="KW-0732">Signal</keyword>
<evidence type="ECO:0000256" key="1">
    <source>
        <dbReference type="SAM" id="SignalP"/>
    </source>
</evidence>
<accession>A0A5C5XCQ4</accession>
<name>A0A5C5XCQ4_9PLAN</name>
<dbReference type="EMBL" id="SJPG01000001">
    <property type="protein sequence ID" value="TWT60171.1"/>
    <property type="molecule type" value="Genomic_DNA"/>
</dbReference>
<dbReference type="InterPro" id="IPR008969">
    <property type="entry name" value="CarboxyPept-like_regulatory"/>
</dbReference>
<proteinExistence type="predicted"/>
<dbReference type="RefSeq" id="WP_146502325.1">
    <property type="nucleotide sequence ID" value="NZ_SJPG01000001.1"/>
</dbReference>
<dbReference type="AlphaFoldDB" id="A0A5C5XCQ4"/>
<dbReference type="Proteomes" id="UP000316095">
    <property type="component" value="Unassembled WGS sequence"/>
</dbReference>
<dbReference type="SUPFAM" id="SSF49464">
    <property type="entry name" value="Carboxypeptidase regulatory domain-like"/>
    <property type="match status" value="1"/>
</dbReference>
<evidence type="ECO:0000313" key="2">
    <source>
        <dbReference type="EMBL" id="TWT60171.1"/>
    </source>
</evidence>
<evidence type="ECO:0008006" key="4">
    <source>
        <dbReference type="Google" id="ProtNLM"/>
    </source>
</evidence>
<sequence length="152" mass="16548" precursor="true">MRTIICTLFCSLFVCISGCGYGQATPNYDMIDLIDVSGKVTFDGQPLAGAVVSFIDEANSRMSYGITNADGKYQLRFDRQKNGVTPGSKIVKVSTSTVIEGVNDSDVVIDEETGEPKAKELIPPQYNVQSELRALVEEGKDEFNFTLMSSAQ</sequence>
<keyword evidence="3" id="KW-1185">Reference proteome</keyword>
<comment type="caution">
    <text evidence="2">The sequence shown here is derived from an EMBL/GenBank/DDBJ whole genome shotgun (WGS) entry which is preliminary data.</text>
</comment>
<feature type="signal peptide" evidence="1">
    <location>
        <begin position="1"/>
        <end position="24"/>
    </location>
</feature>
<gene>
    <name evidence="2" type="ORF">Pan54_08850</name>
</gene>
<protein>
    <recommendedName>
        <fullName evidence="4">Carboxypeptidase regulatory-like domain-containing protein</fullName>
    </recommendedName>
</protein>
<organism evidence="2 3">
    <name type="scientific">Rubinisphaera italica</name>
    <dbReference type="NCBI Taxonomy" id="2527969"/>
    <lineage>
        <taxon>Bacteria</taxon>
        <taxon>Pseudomonadati</taxon>
        <taxon>Planctomycetota</taxon>
        <taxon>Planctomycetia</taxon>
        <taxon>Planctomycetales</taxon>
        <taxon>Planctomycetaceae</taxon>
        <taxon>Rubinisphaera</taxon>
    </lineage>
</organism>
<reference evidence="2 3" key="1">
    <citation type="submission" date="2019-02" db="EMBL/GenBank/DDBJ databases">
        <title>Deep-cultivation of Planctomycetes and their phenomic and genomic characterization uncovers novel biology.</title>
        <authorList>
            <person name="Wiegand S."/>
            <person name="Jogler M."/>
            <person name="Boedeker C."/>
            <person name="Pinto D."/>
            <person name="Vollmers J."/>
            <person name="Rivas-Marin E."/>
            <person name="Kohn T."/>
            <person name="Peeters S.H."/>
            <person name="Heuer A."/>
            <person name="Rast P."/>
            <person name="Oberbeckmann S."/>
            <person name="Bunk B."/>
            <person name="Jeske O."/>
            <person name="Meyerdierks A."/>
            <person name="Storesund J.E."/>
            <person name="Kallscheuer N."/>
            <person name="Luecker S."/>
            <person name="Lage O.M."/>
            <person name="Pohl T."/>
            <person name="Merkel B.J."/>
            <person name="Hornburger P."/>
            <person name="Mueller R.-W."/>
            <person name="Bruemmer F."/>
            <person name="Labrenz M."/>
            <person name="Spormann A.M."/>
            <person name="Op Den Camp H."/>
            <person name="Overmann J."/>
            <person name="Amann R."/>
            <person name="Jetten M.S.M."/>
            <person name="Mascher T."/>
            <person name="Medema M.H."/>
            <person name="Devos D.P."/>
            <person name="Kaster A.-K."/>
            <person name="Ovreas L."/>
            <person name="Rohde M."/>
            <person name="Galperin M.Y."/>
            <person name="Jogler C."/>
        </authorList>
    </citation>
    <scope>NUCLEOTIDE SEQUENCE [LARGE SCALE GENOMIC DNA]</scope>
    <source>
        <strain evidence="2 3">Pan54</strain>
    </source>
</reference>